<organism evidence="1 2">
    <name type="scientific">Streptomyces pluripotens</name>
    <dbReference type="NCBI Taxonomy" id="1355015"/>
    <lineage>
        <taxon>Bacteria</taxon>
        <taxon>Bacillati</taxon>
        <taxon>Actinomycetota</taxon>
        <taxon>Actinomycetes</taxon>
        <taxon>Kitasatosporales</taxon>
        <taxon>Streptomycetaceae</taxon>
        <taxon>Streptomyces</taxon>
    </lineage>
</organism>
<dbReference type="STRING" id="1355015.LK06_031505"/>
<evidence type="ECO:0000313" key="1">
    <source>
        <dbReference type="EMBL" id="ASN27988.1"/>
    </source>
</evidence>
<proteinExistence type="predicted"/>
<reference evidence="1 2" key="1">
    <citation type="submission" date="2017-07" db="EMBL/GenBank/DDBJ databases">
        <title>Genome sequence of Streptomyces pluripotens MUSC 137T.</title>
        <authorList>
            <person name="Ser H.-L."/>
            <person name="Lee L.-H."/>
        </authorList>
    </citation>
    <scope>NUCLEOTIDE SEQUENCE [LARGE SCALE GENOMIC DNA]</scope>
    <source>
        <strain evidence="1 2">MUSC 137</strain>
    </source>
</reference>
<dbReference type="Proteomes" id="UP000031501">
    <property type="component" value="Chromosome"/>
</dbReference>
<sequence>MPAALRTNNAGRDLETIKALEGTLPTYEEVTELRRMLGPPDCFLRRRPSAILTIRPHGRATPCETLVVTFMAQPSRSSLDLASGP</sequence>
<evidence type="ECO:0000313" key="2">
    <source>
        <dbReference type="Proteomes" id="UP000031501"/>
    </source>
</evidence>
<dbReference type="EMBL" id="CP022433">
    <property type="protein sequence ID" value="ASN27988.1"/>
    <property type="molecule type" value="Genomic_DNA"/>
</dbReference>
<protein>
    <submittedName>
        <fullName evidence="1">Uncharacterized protein</fullName>
    </submittedName>
</protein>
<dbReference type="KEGG" id="splu:LK06_031505"/>
<gene>
    <name evidence="1" type="ORF">LK07_32705</name>
</gene>
<name>A0A221P7K5_9ACTN</name>
<accession>A0A221P7K5</accession>
<dbReference type="AlphaFoldDB" id="A0A221P7K5"/>
<keyword evidence="2" id="KW-1185">Reference proteome</keyword>